<accession>A0A2N3NL80</accession>
<dbReference type="OrthoDB" id="10267969at2759"/>
<keyword evidence="3 6" id="KW-0812">Transmembrane</keyword>
<keyword evidence="5 6" id="KW-0472">Membrane</keyword>
<evidence type="ECO:0000256" key="7">
    <source>
        <dbReference type="SAM" id="MobiDB-lite"/>
    </source>
</evidence>
<gene>
    <name evidence="8" type="ORF">jhhlp_000545</name>
</gene>
<keyword evidence="9" id="KW-1185">Reference proteome</keyword>
<evidence type="ECO:0000256" key="4">
    <source>
        <dbReference type="ARBA" id="ARBA00022989"/>
    </source>
</evidence>
<feature type="transmembrane region" description="Helical" evidence="6">
    <location>
        <begin position="149"/>
        <end position="171"/>
    </location>
</feature>
<comment type="subcellular location">
    <subcellularLocation>
        <location evidence="1">Membrane</location>
        <topology evidence="1">Multi-pass membrane protein</topology>
    </subcellularLocation>
</comment>
<evidence type="ECO:0000256" key="5">
    <source>
        <dbReference type="ARBA" id="ARBA00023136"/>
    </source>
</evidence>
<feature type="transmembrane region" description="Helical" evidence="6">
    <location>
        <begin position="6"/>
        <end position="24"/>
    </location>
</feature>
<feature type="transmembrane region" description="Helical" evidence="6">
    <location>
        <begin position="178"/>
        <end position="196"/>
    </location>
</feature>
<keyword evidence="4 6" id="KW-1133">Transmembrane helix</keyword>
<dbReference type="InterPro" id="IPR007248">
    <property type="entry name" value="Mpv17_PMP22"/>
</dbReference>
<dbReference type="AlphaFoldDB" id="A0A2N3NL80"/>
<sequence length="198" mass="21537">MALPPIVTATIQSTVLAAVANFLAQFFRSYRLDEFLEHTYPAREPVSKLNTKGEKKQGPAKPTGETPLNVRNTVIKTVLDQTVGSAVNTILFAVFMNGLAAAMTPLQSETELLNLRLAGRSLDYLRSGGAIDYSRVNLAAVLSQSAADFWPIMTSGWSFWPFVSLVNFALVKSVQARNLVGGLAGMAWGMYMSGFVDR</sequence>
<dbReference type="STRING" id="41688.A0A2N3NL80"/>
<evidence type="ECO:0000256" key="1">
    <source>
        <dbReference type="ARBA" id="ARBA00004141"/>
    </source>
</evidence>
<proteinExistence type="inferred from homology"/>
<comment type="similarity">
    <text evidence="2 6">Belongs to the peroxisomal membrane protein PXMP2/4 family.</text>
</comment>
<dbReference type="VEuPathDB" id="FungiDB:jhhlp_000545"/>
<evidence type="ECO:0000313" key="9">
    <source>
        <dbReference type="Proteomes" id="UP000233524"/>
    </source>
</evidence>
<evidence type="ECO:0000313" key="8">
    <source>
        <dbReference type="EMBL" id="PKS13200.1"/>
    </source>
</evidence>
<dbReference type="GO" id="GO:0005778">
    <property type="term" value="C:peroxisomal membrane"/>
    <property type="evidence" value="ECO:0007669"/>
    <property type="project" value="TreeGrafter"/>
</dbReference>
<organism evidence="8 9">
    <name type="scientific">Lomentospora prolificans</name>
    <dbReference type="NCBI Taxonomy" id="41688"/>
    <lineage>
        <taxon>Eukaryota</taxon>
        <taxon>Fungi</taxon>
        <taxon>Dikarya</taxon>
        <taxon>Ascomycota</taxon>
        <taxon>Pezizomycotina</taxon>
        <taxon>Sordariomycetes</taxon>
        <taxon>Hypocreomycetidae</taxon>
        <taxon>Microascales</taxon>
        <taxon>Microascaceae</taxon>
        <taxon>Lomentospora</taxon>
    </lineage>
</organism>
<protein>
    <submittedName>
        <fullName evidence="8">Uncharacterized protein</fullName>
    </submittedName>
</protein>
<feature type="transmembrane region" description="Helical" evidence="6">
    <location>
        <begin position="86"/>
        <end position="106"/>
    </location>
</feature>
<name>A0A2N3NL80_9PEZI</name>
<feature type="region of interest" description="Disordered" evidence="7">
    <location>
        <begin position="46"/>
        <end position="67"/>
    </location>
</feature>
<dbReference type="PANTHER" id="PTHR11266:SF80">
    <property type="entry name" value="PEROXISOMAL MEMBRANE PROTEIN 2"/>
    <property type="match status" value="1"/>
</dbReference>
<evidence type="ECO:0000256" key="2">
    <source>
        <dbReference type="ARBA" id="ARBA00006824"/>
    </source>
</evidence>
<dbReference type="PANTHER" id="PTHR11266">
    <property type="entry name" value="PEROXISOMAL MEMBRANE PROTEIN 2, PXMP2 MPV17"/>
    <property type="match status" value="1"/>
</dbReference>
<comment type="caution">
    <text evidence="8">The sequence shown here is derived from an EMBL/GenBank/DDBJ whole genome shotgun (WGS) entry which is preliminary data.</text>
</comment>
<reference evidence="8 9" key="1">
    <citation type="journal article" date="2017" name="G3 (Bethesda)">
        <title>First Draft Genome Sequence of the Pathogenic Fungus Lomentospora prolificans (Formerly Scedosporium prolificans).</title>
        <authorList>
            <person name="Luo R."/>
            <person name="Zimin A."/>
            <person name="Workman R."/>
            <person name="Fan Y."/>
            <person name="Pertea G."/>
            <person name="Grossman N."/>
            <person name="Wear M.P."/>
            <person name="Jia B."/>
            <person name="Miller H."/>
            <person name="Casadevall A."/>
            <person name="Timp W."/>
            <person name="Zhang S.X."/>
            <person name="Salzberg S.L."/>
        </authorList>
    </citation>
    <scope>NUCLEOTIDE SEQUENCE [LARGE SCALE GENOMIC DNA]</scope>
    <source>
        <strain evidence="8 9">JHH-5317</strain>
    </source>
</reference>
<evidence type="ECO:0000256" key="3">
    <source>
        <dbReference type="ARBA" id="ARBA00022692"/>
    </source>
</evidence>
<dbReference type="EMBL" id="NLAX01000002">
    <property type="protein sequence ID" value="PKS13200.1"/>
    <property type="molecule type" value="Genomic_DNA"/>
</dbReference>
<dbReference type="InParanoid" id="A0A2N3NL80"/>
<dbReference type="Pfam" id="PF04117">
    <property type="entry name" value="Mpv17_PMP22"/>
    <property type="match status" value="1"/>
</dbReference>
<evidence type="ECO:0000256" key="6">
    <source>
        <dbReference type="RuleBase" id="RU363053"/>
    </source>
</evidence>
<dbReference type="Proteomes" id="UP000233524">
    <property type="component" value="Unassembled WGS sequence"/>
</dbReference>